<proteinExistence type="predicted"/>
<feature type="transmembrane region" description="Helical" evidence="1">
    <location>
        <begin position="132"/>
        <end position="151"/>
    </location>
</feature>
<organism evidence="3 4">
    <name type="scientific">Oligosphaera ethanolica</name>
    <dbReference type="NCBI Taxonomy" id="760260"/>
    <lineage>
        <taxon>Bacteria</taxon>
        <taxon>Pseudomonadati</taxon>
        <taxon>Lentisphaerota</taxon>
        <taxon>Oligosphaeria</taxon>
        <taxon>Oligosphaerales</taxon>
        <taxon>Oligosphaeraceae</taxon>
        <taxon>Oligosphaera</taxon>
    </lineage>
</organism>
<evidence type="ECO:0000259" key="2">
    <source>
        <dbReference type="Pfam" id="PF13360"/>
    </source>
</evidence>
<evidence type="ECO:0000256" key="1">
    <source>
        <dbReference type="SAM" id="Phobius"/>
    </source>
</evidence>
<feature type="transmembrane region" description="Helical" evidence="1">
    <location>
        <begin position="88"/>
        <end position="111"/>
    </location>
</feature>
<comment type="caution">
    <text evidence="3">The sequence shown here is derived from an EMBL/GenBank/DDBJ whole genome shotgun (WGS) entry which is preliminary data.</text>
</comment>
<keyword evidence="1" id="KW-1133">Transmembrane helix</keyword>
<dbReference type="PANTHER" id="PTHR34512">
    <property type="entry name" value="CELL SURFACE PROTEIN"/>
    <property type="match status" value="1"/>
</dbReference>
<dbReference type="PANTHER" id="PTHR34512:SF30">
    <property type="entry name" value="OUTER MEMBRANE PROTEIN ASSEMBLY FACTOR BAMB"/>
    <property type="match status" value="1"/>
</dbReference>
<dbReference type="InterPro" id="IPR011047">
    <property type="entry name" value="Quinoprotein_ADH-like_sf"/>
</dbReference>
<dbReference type="SUPFAM" id="SSF50998">
    <property type="entry name" value="Quinoprotein alcohol dehydrogenase-like"/>
    <property type="match status" value="1"/>
</dbReference>
<gene>
    <name evidence="3" type="ORF">J3R75_003264</name>
</gene>
<feature type="domain" description="Pyrrolo-quinoline quinone repeat" evidence="2">
    <location>
        <begin position="232"/>
        <end position="335"/>
    </location>
</feature>
<dbReference type="InterPro" id="IPR002372">
    <property type="entry name" value="PQQ_rpt_dom"/>
</dbReference>
<dbReference type="Gene3D" id="2.40.10.480">
    <property type="match status" value="1"/>
</dbReference>
<evidence type="ECO:0000313" key="4">
    <source>
        <dbReference type="Proteomes" id="UP001238163"/>
    </source>
</evidence>
<name>A0AAE3VI58_9BACT</name>
<keyword evidence="1" id="KW-0812">Transmembrane</keyword>
<reference evidence="3" key="1">
    <citation type="submission" date="2023-07" db="EMBL/GenBank/DDBJ databases">
        <title>Genomic Encyclopedia of Type Strains, Phase IV (KMG-IV): sequencing the most valuable type-strain genomes for metagenomic binning, comparative biology and taxonomic classification.</title>
        <authorList>
            <person name="Goeker M."/>
        </authorList>
    </citation>
    <scope>NUCLEOTIDE SEQUENCE</scope>
    <source>
        <strain evidence="3">DSM 24202</strain>
    </source>
</reference>
<dbReference type="RefSeq" id="WP_307263538.1">
    <property type="nucleotide sequence ID" value="NZ_JAUSVL010000001.1"/>
</dbReference>
<feature type="transmembrane region" description="Helical" evidence="1">
    <location>
        <begin position="7"/>
        <end position="31"/>
    </location>
</feature>
<protein>
    <submittedName>
        <fullName evidence="3">Outer membrane protein assembly factor BamB</fullName>
    </submittedName>
</protein>
<evidence type="ECO:0000313" key="3">
    <source>
        <dbReference type="EMBL" id="MDQ0291157.1"/>
    </source>
</evidence>
<feature type="domain" description="Pyrrolo-quinoline quinone repeat" evidence="2">
    <location>
        <begin position="449"/>
        <end position="531"/>
    </location>
</feature>
<sequence length="580" mass="61818">MRKDRPLIYLLARNAAGIAAAFLLLLTALVVSEQRRNHVLLLEADAVLTTMREQVKSLPDDEAALKVVRDLDYLYRDGYFSNERRLRLGIGLGGCALLILAVCAVAMTLSAPVELKRPADDSKERSLQLRRLQLATAASVALLLCLGLLAWRATRQNAATAVGDAMGEVGGAGELGTVAVLVATPTIAVPAAAPPLALPAALAAGAGHWPGFRGSLVPNANRLPPHFRLQRAWASKVPLTGYNSPVVWGDRIFVSGADRRERAIFCFSLADGALLWRVAAGAPAVVPEVTADTGYAAPTMAVDGQRAYAVFATGQVLCTDHEGAVLWERSLPEPKILYGYASSLLLAGPDLIVQYDMEEEQTLYCLDVTTGKDRWATPWQAASSWSSPVLLADEQRQVIFVAGNRKAGGFDLASGRLLWENSGMGGEVACSAVAADGTFYFANSGALAAAFAADSGDILWRNDNVPMPDVASPVVAAGVMYLFTSGGSVITLDAKNGEELYEENFDNGFYASPVLVDGRIVAVNMDGLLLVVEPSRESFKVVGRYEIGKKVLATPAFAQQRLIIRSMDNELVCLEAANGP</sequence>
<dbReference type="Pfam" id="PF13360">
    <property type="entry name" value="PQQ_2"/>
    <property type="match status" value="2"/>
</dbReference>
<dbReference type="AlphaFoldDB" id="A0AAE3VI58"/>
<accession>A0AAE3VI58</accession>
<dbReference type="InterPro" id="IPR015943">
    <property type="entry name" value="WD40/YVTN_repeat-like_dom_sf"/>
</dbReference>
<dbReference type="Gene3D" id="2.130.10.10">
    <property type="entry name" value="YVTN repeat-like/Quinoprotein amine dehydrogenase"/>
    <property type="match status" value="1"/>
</dbReference>
<keyword evidence="4" id="KW-1185">Reference proteome</keyword>
<dbReference type="Proteomes" id="UP001238163">
    <property type="component" value="Unassembled WGS sequence"/>
</dbReference>
<dbReference type="EMBL" id="JAUSVL010000001">
    <property type="protein sequence ID" value="MDQ0291157.1"/>
    <property type="molecule type" value="Genomic_DNA"/>
</dbReference>
<keyword evidence="1" id="KW-0472">Membrane</keyword>